<dbReference type="Proteomes" id="UP000288079">
    <property type="component" value="Unassembled WGS sequence"/>
</dbReference>
<protein>
    <recommendedName>
        <fullName evidence="3">Fibrobacter succinogenes major paralogous domain-containing protein</fullName>
    </recommendedName>
</protein>
<keyword evidence="2" id="KW-1185">Reference proteome</keyword>
<reference evidence="1 2" key="1">
    <citation type="submission" date="2018-10" db="EMBL/GenBank/DDBJ databases">
        <title>Draft Genome Sequence of Bacteroides sp. KCTC 15687.</title>
        <authorList>
            <person name="Yu S.Y."/>
            <person name="Kim J.S."/>
            <person name="Oh B.S."/>
            <person name="Park S.H."/>
            <person name="Kang S.W."/>
            <person name="Park J.E."/>
            <person name="Choi S.H."/>
            <person name="Han K.I."/>
            <person name="Lee K.C."/>
            <person name="Eom M.K."/>
            <person name="Suh M.K."/>
            <person name="Lee D.H."/>
            <person name="Yoon H."/>
            <person name="Kim B."/>
            <person name="Yang S.J."/>
            <person name="Lee J.S."/>
            <person name="Lee J.H."/>
        </authorList>
    </citation>
    <scope>NUCLEOTIDE SEQUENCE [LARGE SCALE GENOMIC DNA]</scope>
    <source>
        <strain evidence="1 2">KCTC 15687</strain>
    </source>
</reference>
<comment type="caution">
    <text evidence="1">The sequence shown here is derived from an EMBL/GenBank/DDBJ whole genome shotgun (WGS) entry which is preliminary data.</text>
</comment>
<organism evidence="1 2">
    <name type="scientific">Bacteroides faecalis</name>
    <dbReference type="NCBI Taxonomy" id="2447885"/>
    <lineage>
        <taxon>Bacteria</taxon>
        <taxon>Pseudomonadati</taxon>
        <taxon>Bacteroidota</taxon>
        <taxon>Bacteroidia</taxon>
        <taxon>Bacteroidales</taxon>
        <taxon>Bacteroidaceae</taxon>
        <taxon>Bacteroides</taxon>
    </lineage>
</organism>
<accession>A0A401LRJ0</accession>
<evidence type="ECO:0000313" key="1">
    <source>
        <dbReference type="EMBL" id="GCB34185.1"/>
    </source>
</evidence>
<evidence type="ECO:0008006" key="3">
    <source>
        <dbReference type="Google" id="ProtNLM"/>
    </source>
</evidence>
<name>A0A401LRJ0_9BACE</name>
<sequence>MSVIVILAITSCTDDATDQELSSNGTFLLSSDKGAFTRAASTEQTFSKGTTYQLYAINADNNDFEHNYLKNPASSGPVTGKESDSHEYIDDITFNKFNGRTLNFYAVTNSTSEEVEIIPNGKSVPTCHIEYKNNLTPLKNVMWAKKENQSYKNSGVIKLLFGHTLSKLNLYVMKNSEYQNTNVILNSISLTDYGSGSLNMQTGKYDLSNTDKRDYSCTVYTGGTQIVTTEAETVKNEKVAVTPTIFPIRKEKENLTTSDIENHSTKVTVTTTIGGKETIKTIKITSIMAEGAGSTTTKEVPFAFESNHEYDMVITITKSSLVVTIVPRLYDWIPEEELKEEDEVNGSMTVGGITWMDRNLGATSGDPLASEQAWENSRGYYYQYGRNIPYYIKTYKDKQGIESIYSYGKDKSNENVRPLPFIPGHMTDKALATNYIPNETWTDGSTYDKNKVAINPTDNDKKFNFYFYYNSSWSWWGDWDTGHSTSIKTWTSTREQPCPKGWRIPTKDEYLLILPGNEECGDISFMLQNNSGYIHKGNTYSKTIENEIDSHDTQYIGVKKGYNNGTVGKTGTVYALKKKGASDAYYLRWHIEQAGTKQIDNPGDGDKYRNVLVISRYRATQTDELTDINVFEKNWNNPVDILKMPLSGYINSTENGAGIIYSGSEVVYWTSSATNYIDENPNKSTYPSYTMRAKFAGDSGSNSIFISDSEFRHNGALIRCVRDTKAN</sequence>
<gene>
    <name evidence="1" type="ORF">KGMB02408_11300</name>
</gene>
<dbReference type="AlphaFoldDB" id="A0A401LRJ0"/>
<dbReference type="EMBL" id="BHWB01000003">
    <property type="protein sequence ID" value="GCB34185.1"/>
    <property type="molecule type" value="Genomic_DNA"/>
</dbReference>
<proteinExistence type="predicted"/>
<evidence type="ECO:0000313" key="2">
    <source>
        <dbReference type="Proteomes" id="UP000288079"/>
    </source>
</evidence>